<organism evidence="1 2">
    <name type="scientific">Leptospira borgpetersenii serovar Pomona str. 200901868</name>
    <dbReference type="NCBI Taxonomy" id="1192866"/>
    <lineage>
        <taxon>Bacteria</taxon>
        <taxon>Pseudomonadati</taxon>
        <taxon>Spirochaetota</taxon>
        <taxon>Spirochaetia</taxon>
        <taxon>Leptospirales</taxon>
        <taxon>Leptospiraceae</taxon>
        <taxon>Leptospira</taxon>
    </lineage>
</organism>
<name>M6VYD8_LEPBO</name>
<accession>M6VYD8</accession>
<evidence type="ECO:0000313" key="2">
    <source>
        <dbReference type="Proteomes" id="UP000012159"/>
    </source>
</evidence>
<sequence>MLNTDLSSRASQSPKSASFLNSFREKLFTPKKTVFRNRSQSIHL</sequence>
<comment type="caution">
    <text evidence="1">The sequence shown here is derived from an EMBL/GenBank/DDBJ whole genome shotgun (WGS) entry which is preliminary data.</text>
</comment>
<dbReference type="EMBL" id="AKWF02000143">
    <property type="protein sequence ID" value="EMO60191.1"/>
    <property type="molecule type" value="Genomic_DNA"/>
</dbReference>
<dbReference type="AlphaFoldDB" id="M6VYD8"/>
<dbReference type="STRING" id="1192866.LEP1GSC133_0089"/>
<reference evidence="1 2" key="1">
    <citation type="submission" date="2013-01" db="EMBL/GenBank/DDBJ databases">
        <authorList>
            <person name="Harkins D.M."/>
            <person name="Durkin A.S."/>
            <person name="Brinkac L.M."/>
            <person name="Haft D.H."/>
            <person name="Selengut J.D."/>
            <person name="Sanka R."/>
            <person name="DePew J."/>
            <person name="Purushe J."/>
            <person name="Picardeau M."/>
            <person name="Werts C."/>
            <person name="Goarant C."/>
            <person name="Vinetz J.M."/>
            <person name="Sutton G.G."/>
            <person name="Nierman W.C."/>
            <person name="Fouts D.E."/>
        </authorList>
    </citation>
    <scope>NUCLEOTIDE SEQUENCE [LARGE SCALE GENOMIC DNA]</scope>
    <source>
        <strain evidence="1 2">200901868</strain>
    </source>
</reference>
<protein>
    <submittedName>
        <fullName evidence="1">Uncharacterized protein</fullName>
    </submittedName>
</protein>
<dbReference type="Proteomes" id="UP000012159">
    <property type="component" value="Unassembled WGS sequence"/>
</dbReference>
<evidence type="ECO:0000313" key="1">
    <source>
        <dbReference type="EMBL" id="EMO60191.1"/>
    </source>
</evidence>
<proteinExistence type="predicted"/>
<gene>
    <name evidence="1" type="ORF">LEP1GSC133_0089</name>
</gene>